<dbReference type="Proteomes" id="UP000184404">
    <property type="component" value="Unassembled WGS sequence"/>
</dbReference>
<dbReference type="STRING" id="1123243.SAMN02745190_01389"/>
<evidence type="ECO:0000259" key="4">
    <source>
        <dbReference type="Pfam" id="PF25989"/>
    </source>
</evidence>
<accession>A0A1M4X8B8</accession>
<dbReference type="GO" id="GO:1990281">
    <property type="term" value="C:efflux pump complex"/>
    <property type="evidence" value="ECO:0007669"/>
    <property type="project" value="TreeGrafter"/>
</dbReference>
<dbReference type="EMBL" id="FQUG01000005">
    <property type="protein sequence ID" value="SHE89706.1"/>
    <property type="molecule type" value="Genomic_DNA"/>
</dbReference>
<dbReference type="GO" id="GO:0015562">
    <property type="term" value="F:efflux transmembrane transporter activity"/>
    <property type="evidence" value="ECO:0007669"/>
    <property type="project" value="TreeGrafter"/>
</dbReference>
<dbReference type="Gene3D" id="2.40.420.20">
    <property type="match status" value="1"/>
</dbReference>
<keyword evidence="6" id="KW-1185">Reference proteome</keyword>
<dbReference type="Pfam" id="PF25989">
    <property type="entry name" value="YknX_C"/>
    <property type="match status" value="1"/>
</dbReference>
<dbReference type="OrthoDB" id="1633529at2"/>
<dbReference type="InterPro" id="IPR058792">
    <property type="entry name" value="Beta-barrel_RND_2"/>
</dbReference>
<dbReference type="InterPro" id="IPR006143">
    <property type="entry name" value="RND_pump_MFP"/>
</dbReference>
<protein>
    <submittedName>
        <fullName evidence="5">RND family efflux transporter, MFP subunit</fullName>
    </submittedName>
</protein>
<name>A0A1M4X8B8_9FIRM</name>
<reference evidence="5 6" key="1">
    <citation type="submission" date="2016-11" db="EMBL/GenBank/DDBJ databases">
        <authorList>
            <person name="Jaros S."/>
            <person name="Januszkiewicz K."/>
            <person name="Wedrychowicz H."/>
        </authorList>
    </citation>
    <scope>NUCLEOTIDE SEQUENCE [LARGE SCALE GENOMIC DNA]</scope>
    <source>
        <strain evidence="5 6">DSM 10502</strain>
    </source>
</reference>
<evidence type="ECO:0000259" key="3">
    <source>
        <dbReference type="Pfam" id="PF25954"/>
    </source>
</evidence>
<dbReference type="Pfam" id="PF25885">
    <property type="entry name" value="HH_EMRA"/>
    <property type="match status" value="1"/>
</dbReference>
<dbReference type="SUPFAM" id="SSF111369">
    <property type="entry name" value="HlyD-like secretion proteins"/>
    <property type="match status" value="1"/>
</dbReference>
<dbReference type="PANTHER" id="PTHR30469">
    <property type="entry name" value="MULTIDRUG RESISTANCE PROTEIN MDTA"/>
    <property type="match status" value="1"/>
</dbReference>
<evidence type="ECO:0000259" key="2">
    <source>
        <dbReference type="Pfam" id="PF25885"/>
    </source>
</evidence>
<dbReference type="NCBIfam" id="TIGR01730">
    <property type="entry name" value="RND_mfp"/>
    <property type="match status" value="1"/>
</dbReference>
<comment type="similarity">
    <text evidence="1">Belongs to the membrane fusion protein (MFP) (TC 8.A.1) family.</text>
</comment>
<feature type="domain" description="YknX-like C-terminal permuted SH3-like" evidence="4">
    <location>
        <begin position="298"/>
        <end position="366"/>
    </location>
</feature>
<evidence type="ECO:0000256" key="1">
    <source>
        <dbReference type="ARBA" id="ARBA00009477"/>
    </source>
</evidence>
<proteinExistence type="inferred from homology"/>
<organism evidence="5 6">
    <name type="scientific">Schwartzia succinivorans DSM 10502</name>
    <dbReference type="NCBI Taxonomy" id="1123243"/>
    <lineage>
        <taxon>Bacteria</taxon>
        <taxon>Bacillati</taxon>
        <taxon>Bacillota</taxon>
        <taxon>Negativicutes</taxon>
        <taxon>Selenomonadales</taxon>
        <taxon>Selenomonadaceae</taxon>
        <taxon>Schwartzia</taxon>
    </lineage>
</organism>
<dbReference type="Gene3D" id="2.40.30.170">
    <property type="match status" value="1"/>
</dbReference>
<evidence type="ECO:0000313" key="6">
    <source>
        <dbReference type="Proteomes" id="UP000184404"/>
    </source>
</evidence>
<dbReference type="InterPro" id="IPR058637">
    <property type="entry name" value="YknX-like_C"/>
</dbReference>
<evidence type="ECO:0000313" key="5">
    <source>
        <dbReference type="EMBL" id="SHE89706.1"/>
    </source>
</evidence>
<dbReference type="Gene3D" id="1.10.287.470">
    <property type="entry name" value="Helix hairpin bin"/>
    <property type="match status" value="1"/>
</dbReference>
<gene>
    <name evidence="5" type="ORF">SAMN02745190_01389</name>
</gene>
<dbReference type="Gene3D" id="2.40.50.100">
    <property type="match status" value="1"/>
</dbReference>
<feature type="domain" description="CusB-like beta-barrel" evidence="3">
    <location>
        <begin position="220"/>
        <end position="291"/>
    </location>
</feature>
<dbReference type="InterPro" id="IPR058633">
    <property type="entry name" value="EmrA/FarA_HH"/>
</dbReference>
<dbReference type="RefSeq" id="WP_072935468.1">
    <property type="nucleotide sequence ID" value="NZ_FQUG01000005.1"/>
</dbReference>
<feature type="domain" description="Multidrug export protein EmrA/FarA alpha-helical hairpin" evidence="2">
    <location>
        <begin position="111"/>
        <end position="184"/>
    </location>
</feature>
<dbReference type="Pfam" id="PF25954">
    <property type="entry name" value="Beta-barrel_RND_2"/>
    <property type="match status" value="1"/>
</dbReference>
<dbReference type="AlphaFoldDB" id="A0A1M4X8B8"/>
<sequence length="374" mass="40085">MFKDKRMRILAIVMGVIVAIVAFRVGMNIVEKNAKAKNSGGGKSAVVTAGNPVRQTITPKYKFSGTLEPVWQADVAAKVDGRIEQVLVDEGDKVSAGQALVILEQTDTNANLMQARGSYIDAQATVEKAQHDYDRAKYLFEKGAISEEELEHAQFALDNALGKLANAEGSVAAADSKVGGTTVTTPRAGIVQKRYYQEGYYAKVGTALFNIADISVLRAKIDVPEGFISSIAVGGRVECVIPSMDNLRVVGTITRISPVAVQPSRTFEAEVTVNNADGKLRGGIYADAILTALPKTNVLTVPLSAIVMRDDQRTVYVVEDGIAVRKVLKTGYIGDDIVEVLDGVTEQDVIITGGLNKVREGSKVKISERGAEEK</sequence>